<dbReference type="InterPro" id="IPR002153">
    <property type="entry name" value="TRPC_channel"/>
</dbReference>
<feature type="transmembrane region" description="Helical" evidence="9">
    <location>
        <begin position="169"/>
        <end position="202"/>
    </location>
</feature>
<comment type="subcellular location">
    <subcellularLocation>
        <location evidence="1">Membrane</location>
        <topology evidence="1">Multi-pass membrane protein</topology>
    </subcellularLocation>
</comment>
<keyword evidence="5" id="KW-0406">Ion transport</keyword>
<name>A0A835WV92_9CHLO</name>
<dbReference type="AlphaFoldDB" id="A0A835WV92"/>
<evidence type="ECO:0000256" key="1">
    <source>
        <dbReference type="ARBA" id="ARBA00004141"/>
    </source>
</evidence>
<evidence type="ECO:0000259" key="10">
    <source>
        <dbReference type="Pfam" id="PF00520"/>
    </source>
</evidence>
<dbReference type="PANTHER" id="PTHR10117">
    <property type="entry name" value="TRANSIENT RECEPTOR POTENTIAL CHANNEL"/>
    <property type="match status" value="1"/>
</dbReference>
<evidence type="ECO:0000256" key="2">
    <source>
        <dbReference type="ARBA" id="ARBA00022448"/>
    </source>
</evidence>
<reference evidence="11" key="1">
    <citation type="journal article" date="2020" name="bioRxiv">
        <title>Comparative genomics of Chlamydomonas.</title>
        <authorList>
            <person name="Craig R.J."/>
            <person name="Hasan A.R."/>
            <person name="Ness R.W."/>
            <person name="Keightley P.D."/>
        </authorList>
    </citation>
    <scope>NUCLEOTIDE SEQUENCE</scope>
    <source>
        <strain evidence="11">CCAP 11/173</strain>
    </source>
</reference>
<evidence type="ECO:0000256" key="9">
    <source>
        <dbReference type="SAM" id="Phobius"/>
    </source>
</evidence>
<accession>A0A835WV92</accession>
<dbReference type="Pfam" id="PF00520">
    <property type="entry name" value="Ion_trans"/>
    <property type="match status" value="1"/>
</dbReference>
<feature type="region of interest" description="Disordered" evidence="8">
    <location>
        <begin position="319"/>
        <end position="338"/>
    </location>
</feature>
<dbReference type="InterPro" id="IPR005821">
    <property type="entry name" value="Ion_trans_dom"/>
</dbReference>
<dbReference type="GO" id="GO:0015279">
    <property type="term" value="F:store-operated calcium channel activity"/>
    <property type="evidence" value="ECO:0007669"/>
    <property type="project" value="TreeGrafter"/>
</dbReference>
<organism evidence="11 12">
    <name type="scientific">Chlamydomonas schloesseri</name>
    <dbReference type="NCBI Taxonomy" id="2026947"/>
    <lineage>
        <taxon>Eukaryota</taxon>
        <taxon>Viridiplantae</taxon>
        <taxon>Chlorophyta</taxon>
        <taxon>core chlorophytes</taxon>
        <taxon>Chlorophyceae</taxon>
        <taxon>CS clade</taxon>
        <taxon>Chlamydomonadales</taxon>
        <taxon>Chlamydomonadaceae</taxon>
        <taxon>Chlamydomonas</taxon>
    </lineage>
</organism>
<evidence type="ECO:0000256" key="5">
    <source>
        <dbReference type="ARBA" id="ARBA00023065"/>
    </source>
</evidence>
<dbReference type="GO" id="GO:0051480">
    <property type="term" value="P:regulation of cytosolic calcium ion concentration"/>
    <property type="evidence" value="ECO:0007669"/>
    <property type="project" value="TreeGrafter"/>
</dbReference>
<dbReference type="GO" id="GO:0034703">
    <property type="term" value="C:cation channel complex"/>
    <property type="evidence" value="ECO:0007669"/>
    <property type="project" value="TreeGrafter"/>
</dbReference>
<sequence>MVGVAMALYSLYRGRDISGMDSFWEVMLALFRTFLGETIFDTFSEETSTLYVVYANVLIVLYAVAATVVLANLLIALISSHFQADRAAAQSRLQRAQMIRYYSFLLLGVPFSLPLLLVTEPLPSGLRPWAGDYAEGWKVVKALPMDGLPMPTETRKERRYPKGGRELPYVIYLLAFYPAVMALTWAMWVALAPYCLAYFTLYGYRNWLEVLRPKRQWAKAQSKEKPTSATPNGKRSSSLLGMVLRAPFYIVVLPLWLLLGLLLYVGGLGGLPVLLWGGVYQWLWRVAYYSHWVVRGWVEGWHDWLRSLRAAERQERKQAEEEEADVGLQSARRLDKPPALSPADIRAAMRDAGLSEGDVALAVRGAAPDWEQVENDAEDREQLWRAGKGTARLVAALVNKALVEAGVHRR</sequence>
<keyword evidence="7" id="KW-0407">Ion channel</keyword>
<proteinExistence type="predicted"/>
<dbReference type="Gene3D" id="1.10.287.70">
    <property type="match status" value="1"/>
</dbReference>
<evidence type="ECO:0000256" key="3">
    <source>
        <dbReference type="ARBA" id="ARBA00022692"/>
    </source>
</evidence>
<evidence type="ECO:0000256" key="8">
    <source>
        <dbReference type="SAM" id="MobiDB-lite"/>
    </source>
</evidence>
<keyword evidence="6 9" id="KW-0472">Membrane</keyword>
<dbReference type="Proteomes" id="UP000613740">
    <property type="component" value="Unassembled WGS sequence"/>
</dbReference>
<feature type="domain" description="Ion transport" evidence="10">
    <location>
        <begin position="16"/>
        <end position="88"/>
    </location>
</feature>
<keyword evidence="2" id="KW-0813">Transport</keyword>
<comment type="caution">
    <text evidence="11">The sequence shown here is derived from an EMBL/GenBank/DDBJ whole genome shotgun (WGS) entry which is preliminary data.</text>
</comment>
<dbReference type="GO" id="GO:0005886">
    <property type="term" value="C:plasma membrane"/>
    <property type="evidence" value="ECO:0007669"/>
    <property type="project" value="TreeGrafter"/>
</dbReference>
<dbReference type="EMBL" id="JAEHOD010000001">
    <property type="protein sequence ID" value="KAG2454948.1"/>
    <property type="molecule type" value="Genomic_DNA"/>
</dbReference>
<feature type="transmembrane region" description="Helical" evidence="9">
    <location>
        <begin position="99"/>
        <end position="119"/>
    </location>
</feature>
<evidence type="ECO:0000256" key="7">
    <source>
        <dbReference type="ARBA" id="ARBA00023303"/>
    </source>
</evidence>
<feature type="transmembrane region" description="Helical" evidence="9">
    <location>
        <begin position="51"/>
        <end position="78"/>
    </location>
</feature>
<evidence type="ECO:0000256" key="6">
    <source>
        <dbReference type="ARBA" id="ARBA00023136"/>
    </source>
</evidence>
<dbReference type="GO" id="GO:0070679">
    <property type="term" value="F:inositol 1,4,5 trisphosphate binding"/>
    <property type="evidence" value="ECO:0007669"/>
    <property type="project" value="TreeGrafter"/>
</dbReference>
<keyword evidence="4 9" id="KW-1133">Transmembrane helix</keyword>
<dbReference type="PANTHER" id="PTHR10117:SF54">
    <property type="entry name" value="TRANSIENT RECEPTOR POTENTIAL-GAMMA PROTEIN"/>
    <property type="match status" value="1"/>
</dbReference>
<gene>
    <name evidence="11" type="ORF">HYH02_000776</name>
</gene>
<evidence type="ECO:0000313" key="11">
    <source>
        <dbReference type="EMBL" id="KAG2454948.1"/>
    </source>
</evidence>
<evidence type="ECO:0000313" key="12">
    <source>
        <dbReference type="Proteomes" id="UP000613740"/>
    </source>
</evidence>
<keyword evidence="3 9" id="KW-0812">Transmembrane</keyword>
<keyword evidence="12" id="KW-1185">Reference proteome</keyword>
<protein>
    <recommendedName>
        <fullName evidence="10">Ion transport domain-containing protein</fullName>
    </recommendedName>
</protein>
<evidence type="ECO:0000256" key="4">
    <source>
        <dbReference type="ARBA" id="ARBA00022989"/>
    </source>
</evidence>